<sequence length="620" mass="71615">MQHDEVIWQVIRHKHCSFMAKIETGIFCRNPYNVTGICNRSSCPLANSRYATIRDHDGVFYLYMKTIERAHMPNKLWERVKLPRNYEKALEIIDKHLIYWPKLLVHKTKQRMTKMTQMRIRMRKLALKTREKIMTVPTKQKKREARREEKAEKAAVLEKSIEKELLERLKKGVYGDIYNYPVDKYNEILDKEEHEIEYVEGYEDLEEEDDMEDFGGLAIREDYDNGKTVLIYCFIVLQTDNITTPLLRFKLGETLRGRKNSARKLEKEESAAKSKKKGKVHVELEQRKGVGDKDNEVVKRIIRRWRLFRSLKQMPFSVVNDSNGVQRVRLSHQPGGSSVEVVLQGGRIVSWKNDRGEELLFVRNKITGRSPTAILGGISICFPQISSLGQFEQYEYIKNRLWSLDYSPDLDQDTNGSQSSVNLLLESSDKDSKLWPCRFELRLKISISPGKLTLSPSVRNVGDKPFSFTFAMRNHLSVSDISEVRVEGLETLDFLDNLLHKKRFTEQADALTFDGEVNRVYFNTPSKIAVIDHGKKRTFVLHKQGLPDSVVWNPWDKPSRNVLNLGDDYKTMLSVDSAVFEKPIVLKPCQVWRAFQGINAVSSSYCSGQLDPTKVVQGAG</sequence>
<dbReference type="SUPFAM" id="SSF74650">
    <property type="entry name" value="Galactose mutarotase-like"/>
    <property type="match status" value="1"/>
</dbReference>
<keyword evidence="9" id="KW-1185">Reference proteome</keyword>
<dbReference type="Pfam" id="PF04874">
    <property type="entry name" value="Mak16"/>
    <property type="match status" value="1"/>
</dbReference>
<evidence type="ECO:0000256" key="5">
    <source>
        <dbReference type="ARBA" id="ARBA00012083"/>
    </source>
</evidence>
<dbReference type="Pfam" id="PF01263">
    <property type="entry name" value="Aldose_epim"/>
    <property type="match status" value="1"/>
</dbReference>
<dbReference type="PANTHER" id="PTHR23405">
    <property type="entry name" value="MAINTENANCE OF KILLER 16 MAK16 PROTEIN-RELATED"/>
    <property type="match status" value="1"/>
</dbReference>
<dbReference type="GO" id="GO:0030246">
    <property type="term" value="F:carbohydrate binding"/>
    <property type="evidence" value="ECO:0007669"/>
    <property type="project" value="InterPro"/>
</dbReference>
<organism evidence="8 9">
    <name type="scientific">Perilla frutescens var. hirtella</name>
    <name type="common">Perilla citriodora</name>
    <name type="synonym">Perilla setoyensis</name>
    <dbReference type="NCBI Taxonomy" id="608512"/>
    <lineage>
        <taxon>Eukaryota</taxon>
        <taxon>Viridiplantae</taxon>
        <taxon>Streptophyta</taxon>
        <taxon>Embryophyta</taxon>
        <taxon>Tracheophyta</taxon>
        <taxon>Spermatophyta</taxon>
        <taxon>Magnoliopsida</taxon>
        <taxon>eudicotyledons</taxon>
        <taxon>Gunneridae</taxon>
        <taxon>Pentapetalae</taxon>
        <taxon>asterids</taxon>
        <taxon>lamiids</taxon>
        <taxon>Lamiales</taxon>
        <taxon>Lamiaceae</taxon>
        <taxon>Nepetoideae</taxon>
        <taxon>Elsholtzieae</taxon>
        <taxon>Perilla</taxon>
    </lineage>
</organism>
<protein>
    <recommendedName>
        <fullName evidence="5">glucose-6-phosphate 1-epimerase</fullName>
        <ecNumber evidence="5">5.1.3.15</ecNumber>
    </recommendedName>
</protein>
<dbReference type="InterPro" id="IPR025532">
    <property type="entry name" value="G6P_1-epimerase"/>
</dbReference>
<evidence type="ECO:0000256" key="3">
    <source>
        <dbReference type="ARBA" id="ARBA00005514"/>
    </source>
</evidence>
<comment type="subcellular location">
    <subcellularLocation>
        <location evidence="2">Nucleus</location>
    </subcellularLocation>
</comment>
<dbReference type="InterPro" id="IPR006958">
    <property type="entry name" value="Mak16"/>
</dbReference>
<proteinExistence type="inferred from homology"/>
<dbReference type="EMBL" id="SDAM02000176">
    <property type="protein sequence ID" value="KAH6825284.1"/>
    <property type="molecule type" value="Genomic_DNA"/>
</dbReference>
<dbReference type="InterPro" id="IPR011013">
    <property type="entry name" value="Gal_mutarotase_sf_dom"/>
</dbReference>
<evidence type="ECO:0000256" key="2">
    <source>
        <dbReference type="ARBA" id="ARBA00004123"/>
    </source>
</evidence>
<name>A0AAD4J189_PERFH</name>
<dbReference type="GO" id="GO:0030687">
    <property type="term" value="C:preribosome, large subunit precursor"/>
    <property type="evidence" value="ECO:0007669"/>
    <property type="project" value="TreeGrafter"/>
</dbReference>
<comment type="caution">
    <text evidence="8">The sequence shown here is derived from an EMBL/GenBank/DDBJ whole genome shotgun (WGS) entry which is preliminary data.</text>
</comment>
<dbReference type="Pfam" id="PF01778">
    <property type="entry name" value="Ribosomal_L28e"/>
    <property type="match status" value="1"/>
</dbReference>
<dbReference type="FunFam" id="3.30.390.110:FF:000001">
    <property type="entry name" value="Protein MAK16 homolog"/>
    <property type="match status" value="1"/>
</dbReference>
<dbReference type="EC" id="5.1.3.15" evidence="5"/>
<dbReference type="InterPro" id="IPR008183">
    <property type="entry name" value="Aldose_1/G6P_1-epimerase"/>
</dbReference>
<comment type="similarity">
    <text evidence="4">Belongs to the glucose-6-phosphate 1-epimerase family.</text>
</comment>
<dbReference type="Gene3D" id="2.70.98.10">
    <property type="match status" value="1"/>
</dbReference>
<dbReference type="Proteomes" id="UP001190926">
    <property type="component" value="Unassembled WGS sequence"/>
</dbReference>
<dbReference type="GO" id="GO:0047938">
    <property type="term" value="F:glucose-6-phosphate 1-epimerase activity"/>
    <property type="evidence" value="ECO:0007669"/>
    <property type="project" value="UniProtKB-EC"/>
</dbReference>
<accession>A0AAD4J189</accession>
<feature type="domain" description="Ribosomal eL28/Mak16" evidence="7">
    <location>
        <begin position="6"/>
        <end position="118"/>
    </location>
</feature>
<dbReference type="CDD" id="cd09020">
    <property type="entry name" value="D-hex-6-P-epi_like"/>
    <property type="match status" value="1"/>
</dbReference>
<dbReference type="GO" id="GO:0005730">
    <property type="term" value="C:nucleolus"/>
    <property type="evidence" value="ECO:0007669"/>
    <property type="project" value="TreeGrafter"/>
</dbReference>
<evidence type="ECO:0000256" key="1">
    <source>
        <dbReference type="ARBA" id="ARBA00001096"/>
    </source>
</evidence>
<evidence type="ECO:0000313" key="8">
    <source>
        <dbReference type="EMBL" id="KAH6825284.1"/>
    </source>
</evidence>
<dbReference type="GO" id="GO:0000470">
    <property type="term" value="P:maturation of LSU-rRNA"/>
    <property type="evidence" value="ECO:0007669"/>
    <property type="project" value="TreeGrafter"/>
</dbReference>
<comment type="similarity">
    <text evidence="3">Belongs to the MAK16 family.</text>
</comment>
<dbReference type="InterPro" id="IPR014718">
    <property type="entry name" value="GH-type_carb-bd"/>
</dbReference>
<dbReference type="PANTHER" id="PTHR23405:SF4">
    <property type="entry name" value="PROTEIN MAK16 HOMOLOG"/>
    <property type="match status" value="1"/>
</dbReference>
<evidence type="ECO:0000256" key="4">
    <source>
        <dbReference type="ARBA" id="ARBA00005866"/>
    </source>
</evidence>
<evidence type="ECO:0000313" key="9">
    <source>
        <dbReference type="Proteomes" id="UP001190926"/>
    </source>
</evidence>
<keyword evidence="6" id="KW-0539">Nucleus</keyword>
<dbReference type="Gene3D" id="3.30.390.110">
    <property type="match status" value="1"/>
</dbReference>
<reference evidence="8 9" key="1">
    <citation type="journal article" date="2021" name="Nat. Commun.">
        <title>Incipient diploidization of the medicinal plant Perilla within 10,000 years.</title>
        <authorList>
            <person name="Zhang Y."/>
            <person name="Shen Q."/>
            <person name="Leng L."/>
            <person name="Zhang D."/>
            <person name="Chen S."/>
            <person name="Shi Y."/>
            <person name="Ning Z."/>
            <person name="Chen S."/>
        </authorList>
    </citation>
    <scope>NUCLEOTIDE SEQUENCE [LARGE SCALE GENOMIC DNA]</scope>
    <source>
        <strain evidence="9">cv. PC099</strain>
    </source>
</reference>
<dbReference type="GO" id="GO:0000460">
    <property type="term" value="P:maturation of 5.8S rRNA"/>
    <property type="evidence" value="ECO:0007669"/>
    <property type="project" value="TreeGrafter"/>
</dbReference>
<dbReference type="AlphaFoldDB" id="A0AAD4J189"/>
<comment type="catalytic activity">
    <reaction evidence="1">
        <text>alpha-D-glucose 6-phosphate = beta-D-glucose 6-phosphate</text>
        <dbReference type="Rhea" id="RHEA:16249"/>
        <dbReference type="ChEBI" id="CHEBI:58225"/>
        <dbReference type="ChEBI" id="CHEBI:58247"/>
        <dbReference type="EC" id="5.1.3.15"/>
    </reaction>
</comment>
<evidence type="ECO:0000256" key="6">
    <source>
        <dbReference type="ARBA" id="ARBA00023242"/>
    </source>
</evidence>
<gene>
    <name evidence="8" type="ORF">C2S53_007008</name>
</gene>
<dbReference type="GO" id="GO:0005975">
    <property type="term" value="P:carbohydrate metabolic process"/>
    <property type="evidence" value="ECO:0007669"/>
    <property type="project" value="InterPro"/>
</dbReference>
<dbReference type="InterPro" id="IPR029004">
    <property type="entry name" value="Ribosomal_eL28/Mak16"/>
</dbReference>
<evidence type="ECO:0000259" key="7">
    <source>
        <dbReference type="Pfam" id="PF01778"/>
    </source>
</evidence>